<keyword evidence="4 15" id="KW-0285">Flavoprotein</keyword>
<evidence type="ECO:0000256" key="14">
    <source>
        <dbReference type="ARBA" id="ARBA00049494"/>
    </source>
</evidence>
<dbReference type="GO" id="GO:0003919">
    <property type="term" value="F:FMN adenylyltransferase activity"/>
    <property type="evidence" value="ECO:0007669"/>
    <property type="project" value="UniProtKB-UniRule"/>
</dbReference>
<evidence type="ECO:0000256" key="4">
    <source>
        <dbReference type="ARBA" id="ARBA00022630"/>
    </source>
</evidence>
<dbReference type="InterPro" id="IPR015864">
    <property type="entry name" value="FAD_synthase"/>
</dbReference>
<evidence type="ECO:0000256" key="8">
    <source>
        <dbReference type="ARBA" id="ARBA00022741"/>
    </source>
</evidence>
<dbReference type="SUPFAM" id="SSF52374">
    <property type="entry name" value="Nucleotidylyl transferase"/>
    <property type="match status" value="1"/>
</dbReference>
<evidence type="ECO:0000256" key="12">
    <source>
        <dbReference type="ARBA" id="ARBA00023268"/>
    </source>
</evidence>
<accession>A0A1L7AG71</accession>
<keyword evidence="5 15" id="KW-0288">FMN</keyword>
<keyword evidence="7 15" id="KW-0548">Nucleotidyltransferase</keyword>
<dbReference type="NCBIfam" id="NF004160">
    <property type="entry name" value="PRK05627.1-3"/>
    <property type="match status" value="1"/>
</dbReference>
<evidence type="ECO:0000256" key="3">
    <source>
        <dbReference type="ARBA" id="ARBA00005201"/>
    </source>
</evidence>
<evidence type="ECO:0000259" key="16">
    <source>
        <dbReference type="SMART" id="SM00904"/>
    </source>
</evidence>
<dbReference type="GO" id="GO:0006747">
    <property type="term" value="P:FAD biosynthetic process"/>
    <property type="evidence" value="ECO:0007669"/>
    <property type="project" value="UniProtKB-UniRule"/>
</dbReference>
<keyword evidence="6 15" id="KW-0808">Transferase</keyword>
<proteinExistence type="inferred from homology"/>
<evidence type="ECO:0000256" key="2">
    <source>
        <dbReference type="ARBA" id="ARBA00004726"/>
    </source>
</evidence>
<dbReference type="Gene3D" id="3.40.50.620">
    <property type="entry name" value="HUPs"/>
    <property type="match status" value="1"/>
</dbReference>
<dbReference type="CDD" id="cd02064">
    <property type="entry name" value="FAD_synthetase_N"/>
    <property type="match status" value="1"/>
</dbReference>
<evidence type="ECO:0000313" key="17">
    <source>
        <dbReference type="EMBL" id="APT57710.1"/>
    </source>
</evidence>
<sequence>MTQSSVPEAECLLLTDWRDVPAAARGAAVALGNFDGVHRGHRAVLGAAHAARPDLPLAALTFEPHPREYFRPDDPPFRLTPLPAKRRALAAGGCRIVYALPFGPELAAMSAEDFVEEVLHRGLGARHLACGADFAFGHRRGGDTAFLAHAAEARGIGLSVVPPVSDAEGTLSSTRIRRALQDGYPERATRDLGRVWEIAGEVVHGDKLGRVLGWPTANLWLGRYLEPARGVYAVTVALPDGREAKGVANIGRRPTLGGDPQTRLEVYLFDFSGDLYGQEIRVRLVHFLRADATFAGLEELKAAIAQDAEDARRVLRQDRPAP</sequence>
<evidence type="ECO:0000256" key="7">
    <source>
        <dbReference type="ARBA" id="ARBA00022695"/>
    </source>
</evidence>
<dbReference type="GO" id="GO:0005524">
    <property type="term" value="F:ATP binding"/>
    <property type="evidence" value="ECO:0007669"/>
    <property type="project" value="UniProtKB-UniRule"/>
</dbReference>
<dbReference type="UniPathway" id="UPA00277">
    <property type="reaction ID" value="UER00407"/>
</dbReference>
<comment type="catalytic activity">
    <reaction evidence="14 15">
        <text>FMN + ATP + H(+) = FAD + diphosphate</text>
        <dbReference type="Rhea" id="RHEA:17237"/>
        <dbReference type="ChEBI" id="CHEBI:15378"/>
        <dbReference type="ChEBI" id="CHEBI:30616"/>
        <dbReference type="ChEBI" id="CHEBI:33019"/>
        <dbReference type="ChEBI" id="CHEBI:57692"/>
        <dbReference type="ChEBI" id="CHEBI:58210"/>
        <dbReference type="EC" id="2.7.7.2"/>
    </reaction>
</comment>
<dbReference type="STRING" id="257708.RGI145_11930"/>
<dbReference type="AlphaFoldDB" id="A0A1L7AG71"/>
<name>A0A1L7AG71_9PROT</name>
<keyword evidence="8 15" id="KW-0547">Nucleotide-binding</keyword>
<dbReference type="InterPro" id="IPR002606">
    <property type="entry name" value="Riboflavin_kinase_bac"/>
</dbReference>
<dbReference type="EC" id="2.7.1.26" evidence="15"/>
<dbReference type="NCBIfam" id="NF004159">
    <property type="entry name" value="PRK05627.1-2"/>
    <property type="match status" value="1"/>
</dbReference>
<dbReference type="Pfam" id="PF01687">
    <property type="entry name" value="Flavokinase"/>
    <property type="match status" value="1"/>
</dbReference>
<comment type="function">
    <text evidence="1">Catalyzes the phosphorylation of riboflavin to FMN followed by the adenylation of FMN to FAD.</text>
</comment>
<evidence type="ECO:0000256" key="11">
    <source>
        <dbReference type="ARBA" id="ARBA00022840"/>
    </source>
</evidence>
<evidence type="ECO:0000256" key="6">
    <source>
        <dbReference type="ARBA" id="ARBA00022679"/>
    </source>
</evidence>
<comment type="catalytic activity">
    <reaction evidence="13 15">
        <text>riboflavin + ATP = FMN + ADP + H(+)</text>
        <dbReference type="Rhea" id="RHEA:14357"/>
        <dbReference type="ChEBI" id="CHEBI:15378"/>
        <dbReference type="ChEBI" id="CHEBI:30616"/>
        <dbReference type="ChEBI" id="CHEBI:57986"/>
        <dbReference type="ChEBI" id="CHEBI:58210"/>
        <dbReference type="ChEBI" id="CHEBI:456216"/>
        <dbReference type="EC" id="2.7.1.26"/>
    </reaction>
</comment>
<keyword evidence="12" id="KW-0511">Multifunctional enzyme</keyword>
<keyword evidence="11 15" id="KW-0067">ATP-binding</keyword>
<keyword evidence="9 15" id="KW-0418">Kinase</keyword>
<dbReference type="Pfam" id="PF06574">
    <property type="entry name" value="FAD_syn"/>
    <property type="match status" value="1"/>
</dbReference>
<dbReference type="eggNOG" id="COG0196">
    <property type="taxonomic scope" value="Bacteria"/>
</dbReference>
<evidence type="ECO:0000313" key="18">
    <source>
        <dbReference type="Proteomes" id="UP000185494"/>
    </source>
</evidence>
<evidence type="ECO:0000256" key="9">
    <source>
        <dbReference type="ARBA" id="ARBA00022777"/>
    </source>
</evidence>
<evidence type="ECO:0000256" key="13">
    <source>
        <dbReference type="ARBA" id="ARBA00047880"/>
    </source>
</evidence>
<comment type="pathway">
    <text evidence="3 15">Cofactor biosynthesis; FMN biosynthesis; FMN from riboflavin (ATP route): step 1/1.</text>
</comment>
<dbReference type="PANTHER" id="PTHR22749:SF6">
    <property type="entry name" value="RIBOFLAVIN KINASE"/>
    <property type="match status" value="1"/>
</dbReference>
<dbReference type="Proteomes" id="UP000185494">
    <property type="component" value="Chromosome 1"/>
</dbReference>
<dbReference type="SUPFAM" id="SSF82114">
    <property type="entry name" value="Riboflavin kinase-like"/>
    <property type="match status" value="1"/>
</dbReference>
<dbReference type="EMBL" id="CP015583">
    <property type="protein sequence ID" value="APT57710.1"/>
    <property type="molecule type" value="Genomic_DNA"/>
</dbReference>
<dbReference type="EC" id="2.7.7.2" evidence="15"/>
<dbReference type="GO" id="GO:0008531">
    <property type="term" value="F:riboflavin kinase activity"/>
    <property type="evidence" value="ECO:0007669"/>
    <property type="project" value="UniProtKB-UniRule"/>
</dbReference>
<organism evidence="17 18">
    <name type="scientific">Roseomonas gilardii</name>
    <dbReference type="NCBI Taxonomy" id="257708"/>
    <lineage>
        <taxon>Bacteria</taxon>
        <taxon>Pseudomonadati</taxon>
        <taxon>Pseudomonadota</taxon>
        <taxon>Alphaproteobacteria</taxon>
        <taxon>Acetobacterales</taxon>
        <taxon>Roseomonadaceae</taxon>
        <taxon>Roseomonas</taxon>
    </lineage>
</organism>
<dbReference type="RefSeq" id="WP_075798532.1">
    <property type="nucleotide sequence ID" value="NZ_CP015583.1"/>
</dbReference>
<comment type="pathway">
    <text evidence="2 15">Cofactor biosynthesis; FAD biosynthesis; FAD from FMN: step 1/1.</text>
</comment>
<evidence type="ECO:0000256" key="15">
    <source>
        <dbReference type="PIRNR" id="PIRNR004491"/>
    </source>
</evidence>
<reference evidence="17 18" key="1">
    <citation type="submission" date="2016-05" db="EMBL/GenBank/DDBJ databases">
        <title>Complete Genome and Methylome Analysis of Psychrotrophic Bacterial Isolates from Antarctic Lake Untersee.</title>
        <authorList>
            <person name="Fomenkov A."/>
            <person name="Akimov V.N."/>
            <person name="Vasilyeva L.V."/>
            <person name="Andersen D."/>
            <person name="Vincze T."/>
            <person name="Roberts R.J."/>
        </authorList>
    </citation>
    <scope>NUCLEOTIDE SEQUENCE [LARGE SCALE GENOMIC DNA]</scope>
    <source>
        <strain evidence="17 18">U14-5</strain>
    </source>
</reference>
<dbReference type="GO" id="GO:0009231">
    <property type="term" value="P:riboflavin biosynthetic process"/>
    <property type="evidence" value="ECO:0007669"/>
    <property type="project" value="InterPro"/>
</dbReference>
<feature type="domain" description="Riboflavin kinase" evidence="16">
    <location>
        <begin position="191"/>
        <end position="316"/>
    </location>
</feature>
<dbReference type="PIRSF" id="PIRSF004491">
    <property type="entry name" value="FAD_Synth"/>
    <property type="match status" value="1"/>
</dbReference>
<dbReference type="SMART" id="SM00904">
    <property type="entry name" value="Flavokinase"/>
    <property type="match status" value="1"/>
</dbReference>
<dbReference type="Gene3D" id="2.40.30.30">
    <property type="entry name" value="Riboflavin kinase-like"/>
    <property type="match status" value="1"/>
</dbReference>
<dbReference type="UniPathway" id="UPA00276">
    <property type="reaction ID" value="UER00406"/>
</dbReference>
<dbReference type="InterPro" id="IPR023468">
    <property type="entry name" value="Riboflavin_kinase"/>
</dbReference>
<gene>
    <name evidence="17" type="ORF">RGI145_11930</name>
</gene>
<evidence type="ECO:0000256" key="5">
    <source>
        <dbReference type="ARBA" id="ARBA00022643"/>
    </source>
</evidence>
<protein>
    <recommendedName>
        <fullName evidence="15">Riboflavin biosynthesis protein</fullName>
    </recommendedName>
    <domain>
        <recommendedName>
            <fullName evidence="15">Riboflavin kinase</fullName>
            <ecNumber evidence="15">2.7.1.26</ecNumber>
        </recommendedName>
        <alternativeName>
            <fullName evidence="15">Flavokinase</fullName>
        </alternativeName>
    </domain>
    <domain>
        <recommendedName>
            <fullName evidence="15">FMN adenylyltransferase</fullName>
            <ecNumber evidence="15">2.7.7.2</ecNumber>
        </recommendedName>
        <alternativeName>
            <fullName evidence="15">FAD pyrophosphorylase</fullName>
        </alternativeName>
        <alternativeName>
            <fullName evidence="15">FAD synthase</fullName>
        </alternativeName>
    </domain>
</protein>
<dbReference type="NCBIfam" id="TIGR00083">
    <property type="entry name" value="ribF"/>
    <property type="match status" value="1"/>
</dbReference>
<dbReference type="InterPro" id="IPR023465">
    <property type="entry name" value="Riboflavin_kinase_dom_sf"/>
</dbReference>
<keyword evidence="10 15" id="KW-0274">FAD</keyword>
<dbReference type="PANTHER" id="PTHR22749">
    <property type="entry name" value="RIBOFLAVIN KINASE/FMN ADENYLYLTRANSFERASE"/>
    <property type="match status" value="1"/>
</dbReference>
<dbReference type="InterPro" id="IPR014729">
    <property type="entry name" value="Rossmann-like_a/b/a_fold"/>
</dbReference>
<dbReference type="KEGG" id="rgi:RGI145_11930"/>
<dbReference type="GO" id="GO:0009398">
    <property type="term" value="P:FMN biosynthetic process"/>
    <property type="evidence" value="ECO:0007669"/>
    <property type="project" value="UniProtKB-UniRule"/>
</dbReference>
<evidence type="ECO:0000256" key="10">
    <source>
        <dbReference type="ARBA" id="ARBA00022827"/>
    </source>
</evidence>
<dbReference type="InterPro" id="IPR015865">
    <property type="entry name" value="Riboflavin_kinase_bac/euk"/>
</dbReference>
<evidence type="ECO:0000256" key="1">
    <source>
        <dbReference type="ARBA" id="ARBA00002121"/>
    </source>
</evidence>
<comment type="similarity">
    <text evidence="15">Belongs to the ribF family.</text>
</comment>